<proteinExistence type="predicted"/>
<dbReference type="InterPro" id="IPR036188">
    <property type="entry name" value="FAD/NAD-bd_sf"/>
</dbReference>
<name>A0A2K2U3M9_9ACTN</name>
<evidence type="ECO:0000259" key="6">
    <source>
        <dbReference type="Pfam" id="PF00890"/>
    </source>
</evidence>
<dbReference type="PANTHER" id="PTHR43400">
    <property type="entry name" value="FUMARATE REDUCTASE"/>
    <property type="match status" value="1"/>
</dbReference>
<dbReference type="SUPFAM" id="SSF51905">
    <property type="entry name" value="FAD/NAD(P)-binding domain"/>
    <property type="match status" value="1"/>
</dbReference>
<sequence>MTRGKKANLSRRSFLTGTAAMGALATAGVLAGCAPHAKGEVAGADAATGATSDGALQTVDWLGEAPEISDDDCIETLECEVLVIGAGTSGYFAAASAAESGAKTLLIEKSSVGSSVRSSALGAVNSRLQREQGAKAAIVPMEIANDMDRYAIGQINASLVRAWALNSGETLDWYTDLMARNGIEVQLEWNMPDGTFYKDWPTGHGTNGEYPSREQDVAKVIDAYISSFDGCEVRFNCAMKRLIEEDGRVLGAYAEVEEGMVRINASKGVVVATGGYAYNQDMYLALQPVRYSCLGTFDAFPACTGDGIKALMWLGARMDEVPTSLTFNRCLLTAEQEHGHPYEVGSDQYGYHFFASQPFLRVDAHGKRFHNESAPYDFVMNAIAQRPSNERYWHQVWDGNWKNDVPRFHTVGCSTIYMQPEGGSDHDAFPGQLDEWIEPEMEQFVEAGYLVKADTLEELANKLGFSAEEKEAFLATCERQNENFDAQEDPDFGKEAFRLSELRTPPFYASVKSCGLTLCTLDGIQVNDSLQPIGEDGAPIEGVYVIGNDQGSFYAGTYPNLAAGINAGRCATFGRMVGKRLAEK</sequence>
<keyword evidence="3" id="KW-0274">FAD</keyword>
<keyword evidence="4" id="KW-0560">Oxidoreductase</keyword>
<feature type="signal peptide" evidence="5">
    <location>
        <begin position="1"/>
        <end position="31"/>
    </location>
</feature>
<comment type="caution">
    <text evidence="8">The sequence shown here is derived from an EMBL/GenBank/DDBJ whole genome shotgun (WGS) entry which is preliminary data.</text>
</comment>
<dbReference type="PROSITE" id="PS51257">
    <property type="entry name" value="PROKAR_LIPOPROTEIN"/>
    <property type="match status" value="1"/>
</dbReference>
<reference evidence="8 9" key="1">
    <citation type="journal article" date="2018" name="Int. J. Syst. Evol. Microbiol.">
        <title>Rubneribacter badeniensis gen. nov., sp. nov. and Enteroscipio rubneri gen. nov., sp. nov., new members of the Eggerthellaceae isolated from human faeces.</title>
        <authorList>
            <person name="Danylec N."/>
            <person name="Gobl A."/>
            <person name="Stoll D.A."/>
            <person name="Hetzer B."/>
            <person name="Kulling S.E."/>
            <person name="Huch M."/>
        </authorList>
    </citation>
    <scope>NUCLEOTIDE SEQUENCE [LARGE SCALE GENOMIC DNA]</scope>
    <source>
        <strain evidence="8 9">ResAG-85</strain>
    </source>
</reference>
<reference evidence="7" key="3">
    <citation type="submission" date="2021-09" db="EMBL/GenBank/DDBJ databases">
        <authorList>
            <person name="Gilroy R."/>
        </authorList>
    </citation>
    <scope>NUCLEOTIDE SEQUENCE</scope>
    <source>
        <strain evidence="7">USAMLcec12-2067</strain>
    </source>
</reference>
<dbReference type="Proteomes" id="UP000789325">
    <property type="component" value="Unassembled WGS sequence"/>
</dbReference>
<protein>
    <submittedName>
        <fullName evidence="8">FAD-binding protein</fullName>
    </submittedName>
    <submittedName>
        <fullName evidence="7">FAD-dependent oxidoreductase</fullName>
    </submittedName>
</protein>
<dbReference type="InterPro" id="IPR027477">
    <property type="entry name" value="Succ_DH/fumarate_Rdtase_cat_sf"/>
</dbReference>
<evidence type="ECO:0000313" key="9">
    <source>
        <dbReference type="Proteomes" id="UP000236488"/>
    </source>
</evidence>
<dbReference type="PROSITE" id="PS51318">
    <property type="entry name" value="TAT"/>
    <property type="match status" value="1"/>
</dbReference>
<gene>
    <name evidence="8" type="ORF">C2L80_09635</name>
    <name evidence="7" type="ORF">K8V16_04130</name>
</gene>
<dbReference type="AlphaFoldDB" id="A0A2K2U3M9"/>
<dbReference type="PRINTS" id="PR00368">
    <property type="entry name" value="FADPNR"/>
</dbReference>
<dbReference type="NCBIfam" id="TIGR01409">
    <property type="entry name" value="TAT_signal_seq"/>
    <property type="match status" value="1"/>
</dbReference>
<keyword evidence="9" id="KW-1185">Reference proteome</keyword>
<dbReference type="PRINTS" id="PR00411">
    <property type="entry name" value="PNDRDTASEI"/>
</dbReference>
<dbReference type="RefSeq" id="WP_092197986.1">
    <property type="nucleotide sequence ID" value="NZ_PPEL01000062.1"/>
</dbReference>
<evidence type="ECO:0000256" key="2">
    <source>
        <dbReference type="ARBA" id="ARBA00022630"/>
    </source>
</evidence>
<dbReference type="InterPro" id="IPR006311">
    <property type="entry name" value="TAT_signal"/>
</dbReference>
<reference evidence="7" key="2">
    <citation type="journal article" date="2021" name="PeerJ">
        <title>Extensive microbial diversity within the chicken gut microbiome revealed by metagenomics and culture.</title>
        <authorList>
            <person name="Gilroy R."/>
            <person name="Ravi A."/>
            <person name="Getino M."/>
            <person name="Pursley I."/>
            <person name="Horton D.L."/>
            <person name="Alikhan N.F."/>
            <person name="Baker D."/>
            <person name="Gharbi K."/>
            <person name="Hall N."/>
            <person name="Watson M."/>
            <person name="Adriaenssens E.M."/>
            <person name="Foster-Nyarko E."/>
            <person name="Jarju S."/>
            <person name="Secka A."/>
            <person name="Antonio M."/>
            <person name="Oren A."/>
            <person name="Chaudhuri R.R."/>
            <person name="La Ragione R."/>
            <person name="Hildebrand F."/>
            <person name="Pallen M.J."/>
        </authorList>
    </citation>
    <scope>NUCLEOTIDE SEQUENCE</scope>
    <source>
        <strain evidence="7">USAMLcec12-2067</strain>
    </source>
</reference>
<comment type="cofactor">
    <cofactor evidence="1">
        <name>FAD</name>
        <dbReference type="ChEBI" id="CHEBI:57692"/>
    </cofactor>
</comment>
<dbReference type="EMBL" id="DYZL01000076">
    <property type="protein sequence ID" value="HJH42965.1"/>
    <property type="molecule type" value="Genomic_DNA"/>
</dbReference>
<accession>A0A2K2U3M9</accession>
<dbReference type="GO" id="GO:0033765">
    <property type="term" value="F:steroid dehydrogenase activity, acting on the CH-CH group of donors"/>
    <property type="evidence" value="ECO:0007669"/>
    <property type="project" value="UniProtKB-ARBA"/>
</dbReference>
<evidence type="ECO:0000313" key="8">
    <source>
        <dbReference type="EMBL" id="PNV64862.1"/>
    </source>
</evidence>
<dbReference type="EMBL" id="PPEL01000062">
    <property type="protein sequence ID" value="PNV64862.1"/>
    <property type="molecule type" value="Genomic_DNA"/>
</dbReference>
<dbReference type="Gene3D" id="3.90.700.10">
    <property type="entry name" value="Succinate dehydrogenase/fumarate reductase flavoprotein, catalytic domain"/>
    <property type="match status" value="1"/>
</dbReference>
<evidence type="ECO:0000256" key="4">
    <source>
        <dbReference type="ARBA" id="ARBA00023002"/>
    </source>
</evidence>
<dbReference type="InterPro" id="IPR003953">
    <property type="entry name" value="FAD-dep_OxRdtase_2_FAD-bd"/>
</dbReference>
<dbReference type="PANTHER" id="PTHR43400:SF10">
    <property type="entry name" value="3-OXOSTEROID 1-DEHYDROGENASE"/>
    <property type="match status" value="1"/>
</dbReference>
<evidence type="ECO:0000313" key="7">
    <source>
        <dbReference type="EMBL" id="HJH42965.1"/>
    </source>
</evidence>
<dbReference type="InterPro" id="IPR019546">
    <property type="entry name" value="TAT_signal_bac_arc"/>
</dbReference>
<feature type="chain" id="PRO_5044576693" evidence="5">
    <location>
        <begin position="32"/>
        <end position="584"/>
    </location>
</feature>
<dbReference type="Pfam" id="PF00890">
    <property type="entry name" value="FAD_binding_2"/>
    <property type="match status" value="1"/>
</dbReference>
<evidence type="ECO:0000256" key="3">
    <source>
        <dbReference type="ARBA" id="ARBA00022827"/>
    </source>
</evidence>
<keyword evidence="5" id="KW-0732">Signal</keyword>
<dbReference type="Gene3D" id="3.50.50.60">
    <property type="entry name" value="FAD/NAD(P)-binding domain"/>
    <property type="match status" value="2"/>
</dbReference>
<dbReference type="InterPro" id="IPR050315">
    <property type="entry name" value="FAD-oxidoreductase_2"/>
</dbReference>
<dbReference type="Proteomes" id="UP000236488">
    <property type="component" value="Unassembled WGS sequence"/>
</dbReference>
<keyword evidence="2" id="KW-0285">Flavoprotein</keyword>
<evidence type="ECO:0000256" key="1">
    <source>
        <dbReference type="ARBA" id="ARBA00001974"/>
    </source>
</evidence>
<evidence type="ECO:0000256" key="5">
    <source>
        <dbReference type="SAM" id="SignalP"/>
    </source>
</evidence>
<organism evidence="8 9">
    <name type="scientific">Rubneribacter badeniensis</name>
    <dbReference type="NCBI Taxonomy" id="2070688"/>
    <lineage>
        <taxon>Bacteria</taxon>
        <taxon>Bacillati</taxon>
        <taxon>Actinomycetota</taxon>
        <taxon>Coriobacteriia</taxon>
        <taxon>Eggerthellales</taxon>
        <taxon>Eggerthellaceae</taxon>
        <taxon>Rubneribacter</taxon>
    </lineage>
</organism>
<dbReference type="SUPFAM" id="SSF56425">
    <property type="entry name" value="Succinate dehydrogenase/fumarate reductase flavoprotein, catalytic domain"/>
    <property type="match status" value="1"/>
</dbReference>
<dbReference type="GO" id="GO:0008202">
    <property type="term" value="P:steroid metabolic process"/>
    <property type="evidence" value="ECO:0007669"/>
    <property type="project" value="UniProtKB-ARBA"/>
</dbReference>
<feature type="domain" description="FAD-dependent oxidoreductase 2 FAD-binding" evidence="6">
    <location>
        <begin position="81"/>
        <end position="560"/>
    </location>
</feature>